<protein>
    <submittedName>
        <fullName evidence="1">Uncharacterized protein</fullName>
    </submittedName>
</protein>
<proteinExistence type="predicted"/>
<reference evidence="1 2" key="1">
    <citation type="journal article" date="2003" name="Nature">
        <title>The genome of a motile marine Synechococcus.</title>
        <authorList>
            <person name="Palenik B."/>
            <person name="Brahamsha B."/>
            <person name="Larimer F."/>
            <person name="Land M."/>
            <person name="Hauser L."/>
            <person name="Chain P."/>
            <person name="Lamerdin J."/>
            <person name="Regala W."/>
            <person name="Allen E.A."/>
            <person name="McCarren J."/>
            <person name="Paulsen I."/>
            <person name="Dufresne A."/>
            <person name="Partensky F."/>
            <person name="Webb E."/>
            <person name="Waterbury J."/>
        </authorList>
    </citation>
    <scope>NUCLEOTIDE SEQUENCE [LARGE SCALE GENOMIC DNA]</scope>
    <source>
        <strain evidence="1 2">WH8102</strain>
    </source>
</reference>
<dbReference type="EMBL" id="BX569689">
    <property type="protein sequence ID" value="CAE06737.1"/>
    <property type="molecule type" value="Genomic_DNA"/>
</dbReference>
<accession>Q7U9N2</accession>
<dbReference type="AlphaFoldDB" id="Q7U9N2"/>
<dbReference type="KEGG" id="syw:SYNW0222"/>
<sequence>MQRGLVMAGVMVLLGCTAPAEPPSWRVMPLQRYAPHDGLAVVNQPDGYGLHIFLETDTSDPAICRPRWLPDPARLFNGNGTTPFSSGLATRNEFFAAVARNDVTKALQRELEALCKQRAPDARWLWAEPPRSEAEVLPVQLPALEQGELLTNPVDELERVEALLRSQPGL</sequence>
<dbReference type="eggNOG" id="ENOG5033TUA">
    <property type="taxonomic scope" value="Bacteria"/>
</dbReference>
<dbReference type="PROSITE" id="PS51257">
    <property type="entry name" value="PROKAR_LIPOPROTEIN"/>
    <property type="match status" value="1"/>
</dbReference>
<dbReference type="HOGENOM" id="CLU_105887_0_0_3"/>
<evidence type="ECO:0000313" key="2">
    <source>
        <dbReference type="Proteomes" id="UP000001422"/>
    </source>
</evidence>
<keyword evidence="2" id="KW-1185">Reference proteome</keyword>
<organism evidence="1 2">
    <name type="scientific">Parasynechococcus marenigrum (strain WH8102)</name>
    <dbReference type="NCBI Taxonomy" id="84588"/>
    <lineage>
        <taxon>Bacteria</taxon>
        <taxon>Bacillati</taxon>
        <taxon>Cyanobacteriota</taxon>
        <taxon>Cyanophyceae</taxon>
        <taxon>Synechococcales</taxon>
        <taxon>Prochlorococcaceae</taxon>
        <taxon>Parasynechococcus</taxon>
        <taxon>Parasynechococcus marenigrum</taxon>
    </lineage>
</organism>
<name>Q7U9N2_PARMW</name>
<evidence type="ECO:0000313" key="1">
    <source>
        <dbReference type="EMBL" id="CAE06737.1"/>
    </source>
</evidence>
<gene>
    <name evidence="1" type="ordered locus">SYNW0222</name>
</gene>
<dbReference type="STRING" id="84588.SYNW0222"/>
<dbReference type="Proteomes" id="UP000001422">
    <property type="component" value="Chromosome"/>
</dbReference>
<dbReference type="RefSeq" id="WP_011127098.1">
    <property type="nucleotide sequence ID" value="NC_005070.1"/>
</dbReference>